<dbReference type="SUPFAM" id="SSF51445">
    <property type="entry name" value="(Trans)glycosidases"/>
    <property type="match status" value="1"/>
</dbReference>
<dbReference type="InterPro" id="IPR017853">
    <property type="entry name" value="GH"/>
</dbReference>
<sequence length="546" mass="62368">MIHKTKRIFVILLIAAYGSGVSASQKSGHARWGDKNDIREGWDWSLPPGVNPHPYSGFITWNDSKDAAVTIKGIHVNWRECNPREGTFDFSKFKQRIRDAKAQGLKVGLHIQGTVESKVPRWVLTKYEVPVFDMPPLSENQPWRLRNAAVWKPGVVNAFNEFMEAFRETGIAHDDDIVYAYIHCISPSRGEELWMRPVDADIYEQEGGLTPEIFRNWLLSRIDTMCEAFNGVEYKLAWMAKGPVGPKRYAEVTEEPVNYAFEKGCGIRNGAIDNLNLLWDEPAWGVTIDDGYCVLDYDHPSLRAGRFRGDENEEYGKGWTWRFVDTCYDEYRHRISSLHGLQLLQDFQMVSPESLALNPELNEYVLKSQGYRRDTSIDAWVYLREAETQRGTVKNLERWVVQRDAPGSMSVPAAATSFPRPGDPENMDFDARRTDVENGQNGLLFGLDPVFWNTPAPCLLKVTYIDNEKIRWTVEYSQRSGRKRAKVIQTQGDGKRKTITLHLPELAANSIFSGNMDFRLISEGTGDLTVNMVRVIKLQHRVVSRP</sequence>
<proteinExistence type="predicted"/>
<dbReference type="RefSeq" id="WP_136062344.1">
    <property type="nucleotide sequence ID" value="NZ_CAAHFH010000002.1"/>
</dbReference>
<protein>
    <submittedName>
        <fullName evidence="2">Uncharacterized protein</fullName>
    </submittedName>
</protein>
<dbReference type="Gene3D" id="3.20.20.80">
    <property type="entry name" value="Glycosidases"/>
    <property type="match status" value="1"/>
</dbReference>
<evidence type="ECO:0000256" key="1">
    <source>
        <dbReference type="SAM" id="SignalP"/>
    </source>
</evidence>
<organism evidence="2 3">
    <name type="scientific">Pontiella sulfatireligans</name>
    <dbReference type="NCBI Taxonomy" id="2750658"/>
    <lineage>
        <taxon>Bacteria</taxon>
        <taxon>Pseudomonadati</taxon>
        <taxon>Kiritimatiellota</taxon>
        <taxon>Kiritimatiellia</taxon>
        <taxon>Kiritimatiellales</taxon>
        <taxon>Pontiellaceae</taxon>
        <taxon>Pontiella</taxon>
    </lineage>
</organism>
<dbReference type="Proteomes" id="UP000346198">
    <property type="component" value="Unassembled WGS sequence"/>
</dbReference>
<keyword evidence="1" id="KW-0732">Signal</keyword>
<dbReference type="EMBL" id="CAAHFH010000002">
    <property type="protein sequence ID" value="VGO20833.1"/>
    <property type="molecule type" value="Genomic_DNA"/>
</dbReference>
<accession>A0A6C2ULP5</accession>
<evidence type="ECO:0000313" key="3">
    <source>
        <dbReference type="Proteomes" id="UP000346198"/>
    </source>
</evidence>
<feature type="chain" id="PRO_5025365582" evidence="1">
    <location>
        <begin position="24"/>
        <end position="546"/>
    </location>
</feature>
<gene>
    <name evidence="2" type="ORF">SCARR_02900</name>
</gene>
<keyword evidence="3" id="KW-1185">Reference proteome</keyword>
<reference evidence="2 3" key="1">
    <citation type="submission" date="2019-04" db="EMBL/GenBank/DDBJ databases">
        <authorList>
            <person name="Van Vliet M D."/>
        </authorList>
    </citation>
    <scope>NUCLEOTIDE SEQUENCE [LARGE SCALE GENOMIC DNA]</scope>
    <source>
        <strain evidence="2 3">F21</strain>
    </source>
</reference>
<feature type="signal peptide" evidence="1">
    <location>
        <begin position="1"/>
        <end position="23"/>
    </location>
</feature>
<name>A0A6C2ULP5_9BACT</name>
<dbReference type="AlphaFoldDB" id="A0A6C2ULP5"/>
<evidence type="ECO:0000313" key="2">
    <source>
        <dbReference type="EMBL" id="VGO20833.1"/>
    </source>
</evidence>